<dbReference type="PANTHER" id="PTHR32089:SF112">
    <property type="entry name" value="LYSOZYME-LIKE PROTEIN-RELATED"/>
    <property type="match status" value="1"/>
</dbReference>
<dbReference type="Gene3D" id="1.10.287.950">
    <property type="entry name" value="Methyl-accepting chemotaxis protein"/>
    <property type="match status" value="1"/>
</dbReference>
<keyword evidence="1 6" id="KW-0812">Transmembrane</keyword>
<evidence type="ECO:0000256" key="5">
    <source>
        <dbReference type="PROSITE-ProRule" id="PRU00284"/>
    </source>
</evidence>
<dbReference type="Pfam" id="PF00672">
    <property type="entry name" value="HAMP"/>
    <property type="match status" value="1"/>
</dbReference>
<dbReference type="PROSITE" id="PS50111">
    <property type="entry name" value="CHEMOTAXIS_TRANSDUC_2"/>
    <property type="match status" value="1"/>
</dbReference>
<evidence type="ECO:0000256" key="4">
    <source>
        <dbReference type="ARBA" id="ARBA00029447"/>
    </source>
</evidence>
<feature type="transmembrane region" description="Helical" evidence="6">
    <location>
        <begin position="12"/>
        <end position="34"/>
    </location>
</feature>
<dbReference type="InterPro" id="IPR004089">
    <property type="entry name" value="MCPsignal_dom"/>
</dbReference>
<organism evidence="9 10">
    <name type="scientific">Catenuloplanes atrovinosus</name>
    <dbReference type="NCBI Taxonomy" id="137266"/>
    <lineage>
        <taxon>Bacteria</taxon>
        <taxon>Bacillati</taxon>
        <taxon>Actinomycetota</taxon>
        <taxon>Actinomycetes</taxon>
        <taxon>Micromonosporales</taxon>
        <taxon>Micromonosporaceae</taxon>
        <taxon>Catenuloplanes</taxon>
    </lineage>
</organism>
<evidence type="ECO:0000259" key="7">
    <source>
        <dbReference type="PROSITE" id="PS50111"/>
    </source>
</evidence>
<evidence type="ECO:0000256" key="6">
    <source>
        <dbReference type="SAM" id="Phobius"/>
    </source>
</evidence>
<dbReference type="GO" id="GO:0016020">
    <property type="term" value="C:membrane"/>
    <property type="evidence" value="ECO:0007669"/>
    <property type="project" value="InterPro"/>
</dbReference>
<comment type="caution">
    <text evidence="9">The sequence shown here is derived from an EMBL/GenBank/DDBJ whole genome shotgun (WGS) entry which is preliminary data.</text>
</comment>
<accession>A0AAE3YSK3</accession>
<proteinExistence type="inferred from homology"/>
<evidence type="ECO:0000256" key="1">
    <source>
        <dbReference type="ARBA" id="ARBA00022692"/>
    </source>
</evidence>
<evidence type="ECO:0000313" key="10">
    <source>
        <dbReference type="Proteomes" id="UP001183643"/>
    </source>
</evidence>
<evidence type="ECO:0000256" key="2">
    <source>
        <dbReference type="ARBA" id="ARBA00022989"/>
    </source>
</evidence>
<keyword evidence="6" id="KW-0472">Membrane</keyword>
<feature type="domain" description="Methyl-accepting transducer" evidence="7">
    <location>
        <begin position="266"/>
        <end position="495"/>
    </location>
</feature>
<dbReference type="PROSITE" id="PS50885">
    <property type="entry name" value="HAMP"/>
    <property type="match status" value="1"/>
</dbReference>
<dbReference type="RefSeq" id="WP_310372039.1">
    <property type="nucleotide sequence ID" value="NZ_JAVDYB010000001.1"/>
</dbReference>
<dbReference type="SMART" id="SM00304">
    <property type="entry name" value="HAMP"/>
    <property type="match status" value="1"/>
</dbReference>
<dbReference type="Pfam" id="PF00015">
    <property type="entry name" value="MCPsignal"/>
    <property type="match status" value="1"/>
</dbReference>
<dbReference type="PANTHER" id="PTHR32089">
    <property type="entry name" value="METHYL-ACCEPTING CHEMOTAXIS PROTEIN MCPB"/>
    <property type="match status" value="1"/>
</dbReference>
<keyword evidence="3 5" id="KW-0807">Transducer</keyword>
<dbReference type="AlphaFoldDB" id="A0AAE3YSK3"/>
<dbReference type="EMBL" id="JAVDYB010000001">
    <property type="protein sequence ID" value="MDR7278870.1"/>
    <property type="molecule type" value="Genomic_DNA"/>
</dbReference>
<dbReference type="SMART" id="SM00283">
    <property type="entry name" value="MA"/>
    <property type="match status" value="1"/>
</dbReference>
<dbReference type="GO" id="GO:0007165">
    <property type="term" value="P:signal transduction"/>
    <property type="evidence" value="ECO:0007669"/>
    <property type="project" value="UniProtKB-KW"/>
</dbReference>
<dbReference type="CDD" id="cd06225">
    <property type="entry name" value="HAMP"/>
    <property type="match status" value="1"/>
</dbReference>
<evidence type="ECO:0000313" key="9">
    <source>
        <dbReference type="EMBL" id="MDR7278870.1"/>
    </source>
</evidence>
<evidence type="ECO:0000259" key="8">
    <source>
        <dbReference type="PROSITE" id="PS50885"/>
    </source>
</evidence>
<dbReference type="Proteomes" id="UP001183643">
    <property type="component" value="Unassembled WGS sequence"/>
</dbReference>
<dbReference type="SUPFAM" id="SSF58104">
    <property type="entry name" value="Methyl-accepting chemotaxis protein (MCP) signaling domain"/>
    <property type="match status" value="1"/>
</dbReference>
<keyword evidence="10" id="KW-1185">Reference proteome</keyword>
<evidence type="ECO:0000256" key="3">
    <source>
        <dbReference type="ARBA" id="ARBA00023224"/>
    </source>
</evidence>
<reference evidence="9" key="1">
    <citation type="submission" date="2023-07" db="EMBL/GenBank/DDBJ databases">
        <title>Sequencing the genomes of 1000 actinobacteria strains.</title>
        <authorList>
            <person name="Klenk H.-P."/>
        </authorList>
    </citation>
    <scope>NUCLEOTIDE SEQUENCE</scope>
    <source>
        <strain evidence="9">DSM 44707</strain>
    </source>
</reference>
<dbReference type="InterPro" id="IPR003660">
    <property type="entry name" value="HAMP_dom"/>
</dbReference>
<keyword evidence="2 6" id="KW-1133">Transmembrane helix</keyword>
<comment type="similarity">
    <text evidence="4">Belongs to the methyl-accepting chemotaxis (MCP) protein family.</text>
</comment>
<protein>
    <submittedName>
        <fullName evidence="9">Methyl-accepting chemotaxis protein</fullName>
    </submittedName>
</protein>
<gene>
    <name evidence="9" type="ORF">J2S41_005648</name>
</gene>
<name>A0AAE3YSK3_9ACTN</name>
<sequence>MGIRDRSVGTKIGSIVAFALVSLLVTAGMAMAALDDVAERARQLEQVSASTRQALEADMAHDAIRGDVQRALLATTAAERQEAADDLAGHIDTISGNVADFVTGTEESAEVRAAAHAVLPDIENYTTLATRTLGAITEPGRTPPGYADFLESFGAVEDGLPTVSDALAADAATASAAVRDQRSAAQWQVGLSQAACAVLLATLAWFVLRAIRRPLVEVCEVLGALARGDLTRRATVTSRDELGRMAGAVNEAIDGVRTAVEAFAGSAERVGATARRMSDASGRITAAAESASARAVGATDASAQMSANIGTIAQGSTEMGASIREISQSANEAVRVATEAAAAAARTNDSMSKLSASSAEIDNVVRSITAIAGQTNLLALNATIEAARAGEAGKGFAVVAGEVKDLAQETARATEGIVGQVQEIQADTLAAREAIAQITGIIERINEFQTTIAGAVDEQSATTGEMNRNMSEASGRGEEIAGTMADVSRAVRVTLEESAATREEADRLTEVATELVRVAEHFRF</sequence>
<feature type="domain" description="HAMP" evidence="8">
    <location>
        <begin position="209"/>
        <end position="261"/>
    </location>
</feature>